<gene>
    <name evidence="1" type="ORF">V6N11_077161</name>
</gene>
<organism evidence="1 2">
    <name type="scientific">Hibiscus sabdariffa</name>
    <name type="common">roselle</name>
    <dbReference type="NCBI Taxonomy" id="183260"/>
    <lineage>
        <taxon>Eukaryota</taxon>
        <taxon>Viridiplantae</taxon>
        <taxon>Streptophyta</taxon>
        <taxon>Embryophyta</taxon>
        <taxon>Tracheophyta</taxon>
        <taxon>Spermatophyta</taxon>
        <taxon>Magnoliopsida</taxon>
        <taxon>eudicotyledons</taxon>
        <taxon>Gunneridae</taxon>
        <taxon>Pentapetalae</taxon>
        <taxon>rosids</taxon>
        <taxon>malvids</taxon>
        <taxon>Malvales</taxon>
        <taxon>Malvaceae</taxon>
        <taxon>Malvoideae</taxon>
        <taxon>Hibiscus</taxon>
    </lineage>
</organism>
<dbReference type="EMBL" id="JBBPBN010000006">
    <property type="protein sequence ID" value="KAK9035112.1"/>
    <property type="molecule type" value="Genomic_DNA"/>
</dbReference>
<keyword evidence="2" id="KW-1185">Reference proteome</keyword>
<sequence>MRRRSAGQPPGRVEAWVTLGPNALSQPGGQLSSSAVLHRSPPPAVDVCRLPPPYVVSRRRAGVHPRVWFCSGWGIYNGDGGLSFGHVVDAWGELWLTWRVAKAKG</sequence>
<dbReference type="Proteomes" id="UP001396334">
    <property type="component" value="Unassembled WGS sequence"/>
</dbReference>
<name>A0ABR2TC92_9ROSI</name>
<evidence type="ECO:0000313" key="2">
    <source>
        <dbReference type="Proteomes" id="UP001396334"/>
    </source>
</evidence>
<proteinExistence type="predicted"/>
<evidence type="ECO:0000313" key="1">
    <source>
        <dbReference type="EMBL" id="KAK9035112.1"/>
    </source>
</evidence>
<accession>A0ABR2TC92</accession>
<protein>
    <submittedName>
        <fullName evidence="1">Uncharacterized protein</fullName>
    </submittedName>
</protein>
<reference evidence="1 2" key="1">
    <citation type="journal article" date="2024" name="G3 (Bethesda)">
        <title>Genome assembly of Hibiscus sabdariffa L. provides insights into metabolisms of medicinal natural products.</title>
        <authorList>
            <person name="Kim T."/>
        </authorList>
    </citation>
    <scope>NUCLEOTIDE SEQUENCE [LARGE SCALE GENOMIC DNA]</scope>
    <source>
        <strain evidence="1">TK-2024</strain>
        <tissue evidence="1">Old leaves</tissue>
    </source>
</reference>
<comment type="caution">
    <text evidence="1">The sequence shown here is derived from an EMBL/GenBank/DDBJ whole genome shotgun (WGS) entry which is preliminary data.</text>
</comment>